<keyword evidence="3" id="KW-1185">Reference proteome</keyword>
<organism evidence="2 3">
    <name type="scientific">Natronocella acetinitrilica</name>
    <dbReference type="NCBI Taxonomy" id="414046"/>
    <lineage>
        <taxon>Bacteria</taxon>
        <taxon>Pseudomonadati</taxon>
        <taxon>Pseudomonadota</taxon>
        <taxon>Gammaproteobacteria</taxon>
        <taxon>Chromatiales</taxon>
        <taxon>Ectothiorhodospiraceae</taxon>
        <taxon>Natronocella</taxon>
    </lineage>
</organism>
<accession>A0AAE3G3M8</accession>
<comment type="caution">
    <text evidence="2">The sequence shown here is derived from an EMBL/GenBank/DDBJ whole genome shotgun (WGS) entry which is preliminary data.</text>
</comment>
<keyword evidence="1" id="KW-0812">Transmembrane</keyword>
<feature type="transmembrane region" description="Helical" evidence="1">
    <location>
        <begin position="15"/>
        <end position="34"/>
    </location>
</feature>
<dbReference type="Pfam" id="PF04367">
    <property type="entry name" value="DUF502"/>
    <property type="match status" value="1"/>
</dbReference>
<feature type="transmembrane region" description="Helical" evidence="1">
    <location>
        <begin position="54"/>
        <end position="79"/>
    </location>
</feature>
<proteinExistence type="predicted"/>
<dbReference type="AlphaFoldDB" id="A0AAE3G3M8"/>
<reference evidence="2" key="1">
    <citation type="submission" date="2022-03" db="EMBL/GenBank/DDBJ databases">
        <title>Genomic Encyclopedia of Type Strains, Phase III (KMG-III): the genomes of soil and plant-associated and newly described type strains.</title>
        <authorList>
            <person name="Whitman W."/>
        </authorList>
    </citation>
    <scope>NUCLEOTIDE SEQUENCE</scope>
    <source>
        <strain evidence="2">ANL 6-2</strain>
    </source>
</reference>
<sequence length="218" mass="23976">MAKPGAEDMRYFSKIFLKGLAAVLPVTITLYLIFWLADLAESFFGALIGTVLPIYFPGLGILLAIATVFGIGFLLQAYLVQRIFQWGERVLQSIPLVKTIYSSVQDLMDFVSRSSAGNANQVVMVQVNVGDTKARLLGFVTREDFENLPEGMANQGDIAVYMPMSYQIGGYTLILPRESVQAIDMPMDEAMRFAVTAGMSTTAAKSAMQNPVSEKKHR</sequence>
<keyword evidence="1" id="KW-0472">Membrane</keyword>
<dbReference type="InterPro" id="IPR007462">
    <property type="entry name" value="COV1-like"/>
</dbReference>
<dbReference type="PANTHER" id="PTHR31876">
    <property type="entry name" value="COV-LIKE PROTEIN 1"/>
    <property type="match status" value="1"/>
</dbReference>
<evidence type="ECO:0000313" key="2">
    <source>
        <dbReference type="EMBL" id="MCP1673317.1"/>
    </source>
</evidence>
<dbReference type="Proteomes" id="UP001205843">
    <property type="component" value="Unassembled WGS sequence"/>
</dbReference>
<gene>
    <name evidence="2" type="ORF">J2T57_000409</name>
</gene>
<name>A0AAE3G3M8_9GAMM</name>
<keyword evidence="1" id="KW-1133">Transmembrane helix</keyword>
<evidence type="ECO:0000256" key="1">
    <source>
        <dbReference type="SAM" id="Phobius"/>
    </source>
</evidence>
<protein>
    <submittedName>
        <fullName evidence="2">Membrane protein</fullName>
    </submittedName>
</protein>
<dbReference type="PANTHER" id="PTHR31876:SF26">
    <property type="entry name" value="PROTEIN LIKE COV 2"/>
    <property type="match status" value="1"/>
</dbReference>
<evidence type="ECO:0000313" key="3">
    <source>
        <dbReference type="Proteomes" id="UP001205843"/>
    </source>
</evidence>
<dbReference type="EMBL" id="JALJXV010000001">
    <property type="protein sequence ID" value="MCP1673317.1"/>
    <property type="molecule type" value="Genomic_DNA"/>
</dbReference>